<dbReference type="Pfam" id="PF04326">
    <property type="entry name" value="SLFN_AlbA_2"/>
    <property type="match status" value="1"/>
</dbReference>
<sequence>MSLFPNIKFEEINYSHIEYLVDNKIPESPILDYKQDMLESVKLAKLITAFANSTGGFIIIGVSEERINGKKTGKPDKVLGVPQEDYVTRITDIAMSHSQPRIVPRIRDNIKLPGDVNRVIVIIEVQESLRPIMFYSKNHRWSNKWFLRINDKIAPADNSLMKKIFNKEKYILEKRLQNHFDIIRKHLEGLYIERAKRGVKPGTTDFPFDLKKRINDGKIDKQRLIQSQQEFKSYLRLFGEDLKNLGITVDDNISFCFSRYSYLNSIIRCPDYLNVNFTNLIEKMLNETRIICKDYFSIDLD</sequence>
<proteinExistence type="predicted"/>
<dbReference type="InterPro" id="IPR038461">
    <property type="entry name" value="Schlafen_AlbA_2_dom_sf"/>
</dbReference>
<protein>
    <recommendedName>
        <fullName evidence="1">Schlafen AlbA-2 domain-containing protein</fullName>
    </recommendedName>
</protein>
<dbReference type="AlphaFoldDB" id="A0A0F9KE92"/>
<comment type="caution">
    <text evidence="2">The sequence shown here is derived from an EMBL/GenBank/DDBJ whole genome shotgun (WGS) entry which is preliminary data.</text>
</comment>
<dbReference type="EMBL" id="LAZR01008158">
    <property type="protein sequence ID" value="KKM80584.1"/>
    <property type="molecule type" value="Genomic_DNA"/>
</dbReference>
<dbReference type="Gene3D" id="3.30.950.30">
    <property type="entry name" value="Schlafen, AAA domain"/>
    <property type="match status" value="1"/>
</dbReference>
<feature type="domain" description="Schlafen AlbA-2" evidence="1">
    <location>
        <begin position="27"/>
        <end position="155"/>
    </location>
</feature>
<reference evidence="2" key="1">
    <citation type="journal article" date="2015" name="Nature">
        <title>Complex archaea that bridge the gap between prokaryotes and eukaryotes.</title>
        <authorList>
            <person name="Spang A."/>
            <person name="Saw J.H."/>
            <person name="Jorgensen S.L."/>
            <person name="Zaremba-Niedzwiedzka K."/>
            <person name="Martijn J."/>
            <person name="Lind A.E."/>
            <person name="van Eijk R."/>
            <person name="Schleper C."/>
            <person name="Guy L."/>
            <person name="Ettema T.J."/>
        </authorList>
    </citation>
    <scope>NUCLEOTIDE SEQUENCE</scope>
</reference>
<name>A0A0F9KE92_9ZZZZ</name>
<evidence type="ECO:0000259" key="1">
    <source>
        <dbReference type="Pfam" id="PF04326"/>
    </source>
</evidence>
<dbReference type="InterPro" id="IPR007421">
    <property type="entry name" value="Schlafen_AlbA_2_dom"/>
</dbReference>
<accession>A0A0F9KE92</accession>
<evidence type="ECO:0000313" key="2">
    <source>
        <dbReference type="EMBL" id="KKM80584.1"/>
    </source>
</evidence>
<gene>
    <name evidence="2" type="ORF">LCGC14_1338390</name>
</gene>
<organism evidence="2">
    <name type="scientific">marine sediment metagenome</name>
    <dbReference type="NCBI Taxonomy" id="412755"/>
    <lineage>
        <taxon>unclassified sequences</taxon>
        <taxon>metagenomes</taxon>
        <taxon>ecological metagenomes</taxon>
    </lineage>
</organism>